<keyword evidence="3" id="KW-1185">Reference proteome</keyword>
<keyword evidence="1" id="KW-0812">Transmembrane</keyword>
<keyword evidence="1" id="KW-0472">Membrane</keyword>
<protein>
    <recommendedName>
        <fullName evidence="4">Transcriptional activator TraM</fullName>
    </recommendedName>
</protein>
<proteinExistence type="predicted"/>
<name>A0ABY8CBW3_9GAMM</name>
<dbReference type="EMBL" id="CP102381">
    <property type="protein sequence ID" value="WEJ63474.1"/>
    <property type="molecule type" value="Genomic_DNA"/>
</dbReference>
<gene>
    <name evidence="2" type="ORF">NR989_04280</name>
</gene>
<evidence type="ECO:0000313" key="3">
    <source>
        <dbReference type="Proteomes" id="UP001222275"/>
    </source>
</evidence>
<dbReference type="RefSeq" id="WP_275595731.1">
    <property type="nucleotide sequence ID" value="NZ_CP102381.1"/>
</dbReference>
<evidence type="ECO:0008006" key="4">
    <source>
        <dbReference type="Google" id="ProtNLM"/>
    </source>
</evidence>
<reference evidence="2 3" key="1">
    <citation type="submission" date="2022-06" db="EMBL/GenBank/DDBJ databases">
        <title>Thiomicrohabdus sp. nov, an obligately chemolithoautotrophic, sulfur-oxidizing bacterium isolated from beach of Guanyin Mountain. Amoy.</title>
        <authorList>
            <person name="Zhu H."/>
        </authorList>
    </citation>
    <scope>NUCLEOTIDE SEQUENCE [LARGE SCALE GENOMIC DNA]</scope>
    <source>
        <strain evidence="2 3">XGS-01</strain>
    </source>
</reference>
<dbReference type="Proteomes" id="UP001222275">
    <property type="component" value="Chromosome"/>
</dbReference>
<evidence type="ECO:0000313" key="2">
    <source>
        <dbReference type="EMBL" id="WEJ63474.1"/>
    </source>
</evidence>
<accession>A0ABY8CBW3</accession>
<evidence type="ECO:0000256" key="1">
    <source>
        <dbReference type="SAM" id="Phobius"/>
    </source>
</evidence>
<organism evidence="2 3">
    <name type="scientific">Thiomicrorhabdus lithotrophica</name>
    <dbReference type="NCBI Taxonomy" id="2949997"/>
    <lineage>
        <taxon>Bacteria</taxon>
        <taxon>Pseudomonadati</taxon>
        <taxon>Pseudomonadota</taxon>
        <taxon>Gammaproteobacteria</taxon>
        <taxon>Thiotrichales</taxon>
        <taxon>Piscirickettsiaceae</taxon>
        <taxon>Thiomicrorhabdus</taxon>
    </lineage>
</organism>
<feature type="transmembrane region" description="Helical" evidence="1">
    <location>
        <begin position="73"/>
        <end position="94"/>
    </location>
</feature>
<keyword evidence="1" id="KW-1133">Transmembrane helix</keyword>
<sequence>MPVSDKEIIQMFQRYLASKDPSEIDKLDVRELATTEARLTINGTNQNFTAVMKSQVAKLEQQENRKHESKIRAWNLITGLLLGLVTAGVSTWLFGT</sequence>